<dbReference type="OrthoDB" id="1844152at2759"/>
<dbReference type="InterPro" id="IPR017972">
    <property type="entry name" value="Cyt_P450_CS"/>
</dbReference>
<dbReference type="GO" id="GO:0005506">
    <property type="term" value="F:iron ion binding"/>
    <property type="evidence" value="ECO:0007669"/>
    <property type="project" value="InterPro"/>
</dbReference>
<evidence type="ECO:0000256" key="6">
    <source>
        <dbReference type="PIRSR" id="PIRSR602401-1"/>
    </source>
</evidence>
<dbReference type="GO" id="GO:0020037">
    <property type="term" value="F:heme binding"/>
    <property type="evidence" value="ECO:0007669"/>
    <property type="project" value="InterPro"/>
</dbReference>
<evidence type="ECO:0000256" key="8">
    <source>
        <dbReference type="SAM" id="Phobius"/>
    </source>
</evidence>
<dbReference type="InterPro" id="IPR001128">
    <property type="entry name" value="Cyt_P450"/>
</dbReference>
<evidence type="ECO:0000256" key="4">
    <source>
        <dbReference type="ARBA" id="ARBA00023002"/>
    </source>
</evidence>
<dbReference type="PRINTS" id="PR00385">
    <property type="entry name" value="P450"/>
</dbReference>
<keyword evidence="8" id="KW-0472">Membrane</keyword>
<keyword evidence="8" id="KW-1133">Transmembrane helix</keyword>
<proteinExistence type="inferred from homology"/>
<evidence type="ECO:0000256" key="7">
    <source>
        <dbReference type="RuleBase" id="RU000461"/>
    </source>
</evidence>
<dbReference type="Gene3D" id="1.10.630.10">
    <property type="entry name" value="Cytochrome P450"/>
    <property type="match status" value="1"/>
</dbReference>
<evidence type="ECO:0000256" key="3">
    <source>
        <dbReference type="ARBA" id="ARBA00022723"/>
    </source>
</evidence>
<dbReference type="PRINTS" id="PR00463">
    <property type="entry name" value="EP450I"/>
</dbReference>
<dbReference type="CDD" id="cd11041">
    <property type="entry name" value="CYP503A1-like"/>
    <property type="match status" value="1"/>
</dbReference>
<keyword evidence="7" id="KW-0503">Monooxygenase</keyword>
<keyword evidence="4 7" id="KW-0560">Oxidoreductase</keyword>
<organism evidence="9 10">
    <name type="scientific">Daedalea quercina L-15889</name>
    <dbReference type="NCBI Taxonomy" id="1314783"/>
    <lineage>
        <taxon>Eukaryota</taxon>
        <taxon>Fungi</taxon>
        <taxon>Dikarya</taxon>
        <taxon>Basidiomycota</taxon>
        <taxon>Agaricomycotina</taxon>
        <taxon>Agaricomycetes</taxon>
        <taxon>Polyporales</taxon>
        <taxon>Fomitopsis</taxon>
    </lineage>
</organism>
<sequence length="496" mass="56237">MPGTTETVGAIIVVALLTILVQWRFSPLYSIPTIGPSFPLLSYIGAYRYYKNAREVLQEGYTKYKIFKVAMLDQWIVIVSGADMNEELRKIPDSHATFHKAAEDLISIRYTLAESIVDRPIHVPVIRGPLTKNLAVLFDDVVDEINSAFADTIGSKLHGDEWTEVNVLMTMAVVISRASNRVFVGLPLCRNDDYLRIVRQFTFDVAKARVLLSWFPKLLKPVVGTLIPWARRATRNASVYLRPIIEDRQRKLRETGGQWSDKPNDLLMWVMDEASRQGEPTEVITDAVMVSNFAAIHTSSNSITQALYHLAASSEYAEMLREEVENVVMEHGWSKVAMGKMWKLDSFLRESQRVNGITHISVMRKTLQDTTLSDGTFIPAGTLVAGASTATHHDARNYENPDVFDPFRFADMRTEEGEAIKHQFVSTSPEYVPFGHGKHACPGRFFAVNELKVMMAYIVLHYDVKFEGEKGKPENWSRWHLVLPANTNVLFRKRQV</sequence>
<dbReference type="Pfam" id="PF00067">
    <property type="entry name" value="p450"/>
    <property type="match status" value="1"/>
</dbReference>
<dbReference type="InterPro" id="IPR002401">
    <property type="entry name" value="Cyt_P450_E_grp-I"/>
</dbReference>
<evidence type="ECO:0000313" key="10">
    <source>
        <dbReference type="Proteomes" id="UP000076727"/>
    </source>
</evidence>
<feature type="transmembrane region" description="Helical" evidence="8">
    <location>
        <begin position="7"/>
        <end position="25"/>
    </location>
</feature>
<name>A0A165SPL9_9APHY</name>
<evidence type="ECO:0000256" key="2">
    <source>
        <dbReference type="ARBA" id="ARBA00010617"/>
    </source>
</evidence>
<comment type="similarity">
    <text evidence="2 7">Belongs to the cytochrome P450 family.</text>
</comment>
<dbReference type="PROSITE" id="PS00086">
    <property type="entry name" value="CYTOCHROME_P450"/>
    <property type="match status" value="1"/>
</dbReference>
<keyword evidence="6 7" id="KW-0349">Heme</keyword>
<feature type="binding site" description="axial binding residue" evidence="6">
    <location>
        <position position="441"/>
    </location>
    <ligand>
        <name>heme</name>
        <dbReference type="ChEBI" id="CHEBI:30413"/>
    </ligand>
    <ligandPart>
        <name>Fe</name>
        <dbReference type="ChEBI" id="CHEBI:18248"/>
    </ligandPart>
</feature>
<dbReference type="GO" id="GO:0016705">
    <property type="term" value="F:oxidoreductase activity, acting on paired donors, with incorporation or reduction of molecular oxygen"/>
    <property type="evidence" value="ECO:0007669"/>
    <property type="project" value="InterPro"/>
</dbReference>
<keyword evidence="10" id="KW-1185">Reference proteome</keyword>
<dbReference type="AlphaFoldDB" id="A0A165SPL9"/>
<keyword evidence="3 6" id="KW-0479">Metal-binding</keyword>
<dbReference type="EMBL" id="KV429041">
    <property type="protein sequence ID" value="KZT72304.1"/>
    <property type="molecule type" value="Genomic_DNA"/>
</dbReference>
<evidence type="ECO:0000256" key="1">
    <source>
        <dbReference type="ARBA" id="ARBA00001971"/>
    </source>
</evidence>
<dbReference type="SUPFAM" id="SSF48264">
    <property type="entry name" value="Cytochrome P450"/>
    <property type="match status" value="1"/>
</dbReference>
<gene>
    <name evidence="9" type="ORF">DAEQUDRAFT_743745</name>
</gene>
<dbReference type="Proteomes" id="UP000076727">
    <property type="component" value="Unassembled WGS sequence"/>
</dbReference>
<dbReference type="PANTHER" id="PTHR46206">
    <property type="entry name" value="CYTOCHROME P450"/>
    <property type="match status" value="1"/>
</dbReference>
<accession>A0A165SPL9</accession>
<protein>
    <submittedName>
        <fullName evidence="9">Cytochrome P450</fullName>
    </submittedName>
</protein>
<evidence type="ECO:0000256" key="5">
    <source>
        <dbReference type="ARBA" id="ARBA00023004"/>
    </source>
</evidence>
<keyword evidence="8" id="KW-0812">Transmembrane</keyword>
<reference evidence="9 10" key="1">
    <citation type="journal article" date="2016" name="Mol. Biol. Evol.">
        <title>Comparative Genomics of Early-Diverging Mushroom-Forming Fungi Provides Insights into the Origins of Lignocellulose Decay Capabilities.</title>
        <authorList>
            <person name="Nagy L.G."/>
            <person name="Riley R."/>
            <person name="Tritt A."/>
            <person name="Adam C."/>
            <person name="Daum C."/>
            <person name="Floudas D."/>
            <person name="Sun H."/>
            <person name="Yadav J.S."/>
            <person name="Pangilinan J."/>
            <person name="Larsson K.H."/>
            <person name="Matsuura K."/>
            <person name="Barry K."/>
            <person name="Labutti K."/>
            <person name="Kuo R."/>
            <person name="Ohm R.A."/>
            <person name="Bhattacharya S.S."/>
            <person name="Shirouzu T."/>
            <person name="Yoshinaga Y."/>
            <person name="Martin F.M."/>
            <person name="Grigoriev I.V."/>
            <person name="Hibbett D.S."/>
        </authorList>
    </citation>
    <scope>NUCLEOTIDE SEQUENCE [LARGE SCALE GENOMIC DNA]</scope>
    <source>
        <strain evidence="9 10">L-15889</strain>
    </source>
</reference>
<dbReference type="STRING" id="1314783.A0A165SPL9"/>
<comment type="cofactor">
    <cofactor evidence="1 6">
        <name>heme</name>
        <dbReference type="ChEBI" id="CHEBI:30413"/>
    </cofactor>
</comment>
<dbReference type="InterPro" id="IPR036396">
    <property type="entry name" value="Cyt_P450_sf"/>
</dbReference>
<keyword evidence="5 6" id="KW-0408">Iron</keyword>
<dbReference type="GO" id="GO:0004497">
    <property type="term" value="F:monooxygenase activity"/>
    <property type="evidence" value="ECO:0007669"/>
    <property type="project" value="UniProtKB-KW"/>
</dbReference>
<evidence type="ECO:0000313" key="9">
    <source>
        <dbReference type="EMBL" id="KZT72304.1"/>
    </source>
</evidence>